<dbReference type="EMBL" id="CAJOBF010003973">
    <property type="protein sequence ID" value="CAF4118218.1"/>
    <property type="molecule type" value="Genomic_DNA"/>
</dbReference>
<dbReference type="EMBL" id="CAJNRE010012143">
    <property type="protein sequence ID" value="CAF2107817.1"/>
    <property type="molecule type" value="Genomic_DNA"/>
</dbReference>
<dbReference type="EMBL" id="CAJNRG010006436">
    <property type="protein sequence ID" value="CAF2086098.1"/>
    <property type="molecule type" value="Genomic_DNA"/>
</dbReference>
<reference evidence="12" key="1">
    <citation type="submission" date="2021-02" db="EMBL/GenBank/DDBJ databases">
        <authorList>
            <person name="Nowell W R."/>
        </authorList>
    </citation>
    <scope>NUCLEOTIDE SEQUENCE</scope>
</reference>
<evidence type="ECO:0000256" key="2">
    <source>
        <dbReference type="ARBA" id="ARBA00022475"/>
    </source>
</evidence>
<dbReference type="EMBL" id="CAJOBH010005050">
    <property type="protein sequence ID" value="CAF4011729.1"/>
    <property type="molecule type" value="Genomic_DNA"/>
</dbReference>
<dbReference type="GO" id="GO:0005886">
    <property type="term" value="C:plasma membrane"/>
    <property type="evidence" value="ECO:0007669"/>
    <property type="project" value="UniProtKB-SubCell"/>
</dbReference>
<evidence type="ECO:0000256" key="3">
    <source>
        <dbReference type="ARBA" id="ARBA00022692"/>
    </source>
</evidence>
<dbReference type="Proteomes" id="UP000663855">
    <property type="component" value="Unassembled WGS sequence"/>
</dbReference>
<dbReference type="PROSITE" id="PS50262">
    <property type="entry name" value="G_PROTEIN_RECEP_F1_2"/>
    <property type="match status" value="1"/>
</dbReference>
<dbReference type="OrthoDB" id="10003812at2759"/>
<evidence type="ECO:0000313" key="12">
    <source>
        <dbReference type="EMBL" id="CAF1635813.1"/>
    </source>
</evidence>
<feature type="transmembrane region" description="Helical" evidence="9">
    <location>
        <begin position="243"/>
        <end position="266"/>
    </location>
</feature>
<keyword evidence="6 9" id="KW-0472">Membrane</keyword>
<keyword evidence="8" id="KW-0807">Transducer</keyword>
<feature type="transmembrane region" description="Helical" evidence="9">
    <location>
        <begin position="286"/>
        <end position="309"/>
    </location>
</feature>
<dbReference type="Gene3D" id="1.20.1070.10">
    <property type="entry name" value="Rhodopsin 7-helix transmembrane proteins"/>
    <property type="match status" value="1"/>
</dbReference>
<feature type="transmembrane region" description="Helical" evidence="9">
    <location>
        <begin position="141"/>
        <end position="160"/>
    </location>
</feature>
<evidence type="ECO:0000313" key="14">
    <source>
        <dbReference type="EMBL" id="CAF2107817.1"/>
    </source>
</evidence>
<evidence type="ECO:0000256" key="4">
    <source>
        <dbReference type="ARBA" id="ARBA00022989"/>
    </source>
</evidence>
<evidence type="ECO:0000313" key="11">
    <source>
        <dbReference type="EMBL" id="CAF1575585.1"/>
    </source>
</evidence>
<evidence type="ECO:0000256" key="6">
    <source>
        <dbReference type="ARBA" id="ARBA00023136"/>
    </source>
</evidence>
<comment type="caution">
    <text evidence="12">The sequence shown here is derived from an EMBL/GenBank/DDBJ whole genome shotgun (WGS) entry which is preliminary data.</text>
</comment>
<evidence type="ECO:0000313" key="19">
    <source>
        <dbReference type="Proteomes" id="UP000663834"/>
    </source>
</evidence>
<evidence type="ECO:0000256" key="1">
    <source>
        <dbReference type="ARBA" id="ARBA00004651"/>
    </source>
</evidence>
<evidence type="ECO:0000313" key="16">
    <source>
        <dbReference type="EMBL" id="CAF4011729.1"/>
    </source>
</evidence>
<evidence type="ECO:0000256" key="5">
    <source>
        <dbReference type="ARBA" id="ARBA00023040"/>
    </source>
</evidence>
<evidence type="ECO:0000313" key="17">
    <source>
        <dbReference type="EMBL" id="CAF4066936.1"/>
    </source>
</evidence>
<comment type="subcellular location">
    <subcellularLocation>
        <location evidence="1">Cell membrane</location>
        <topology evidence="1">Multi-pass membrane protein</topology>
    </subcellularLocation>
</comment>
<dbReference type="GO" id="GO:0007218">
    <property type="term" value="P:neuropeptide signaling pathway"/>
    <property type="evidence" value="ECO:0007669"/>
    <property type="project" value="TreeGrafter"/>
</dbReference>
<dbReference type="PANTHER" id="PTHR24230">
    <property type="entry name" value="G-PROTEIN COUPLED RECEPTOR"/>
    <property type="match status" value="1"/>
</dbReference>
<dbReference type="AlphaFoldDB" id="A0A816DKB8"/>
<evidence type="ECO:0000313" key="15">
    <source>
        <dbReference type="EMBL" id="CAF3972771.1"/>
    </source>
</evidence>
<evidence type="ECO:0000256" key="8">
    <source>
        <dbReference type="ARBA" id="ARBA00023224"/>
    </source>
</evidence>
<dbReference type="EMBL" id="CAJNOV010015517">
    <property type="protein sequence ID" value="CAF1575585.1"/>
    <property type="molecule type" value="Genomic_DNA"/>
</dbReference>
<feature type="transmembrane region" description="Helical" evidence="9">
    <location>
        <begin position="60"/>
        <end position="83"/>
    </location>
</feature>
<keyword evidence="5" id="KW-0297">G-protein coupled receptor</keyword>
<feature type="transmembrane region" description="Helical" evidence="9">
    <location>
        <begin position="28"/>
        <end position="48"/>
    </location>
</feature>
<dbReference type="EMBL" id="CAJOBJ010003643">
    <property type="protein sequence ID" value="CAF3972771.1"/>
    <property type="molecule type" value="Genomic_DNA"/>
</dbReference>
<gene>
    <name evidence="16" type="ORF">BYL167_LOCUS14266</name>
    <name evidence="11" type="ORF">CJN711_LOCUS32397</name>
    <name evidence="15" type="ORF">GIL414_LOCUS10243</name>
    <name evidence="12" type="ORF">KQP761_LOCUS27049</name>
    <name evidence="14" type="ORF">MBJ925_LOCUS23613</name>
    <name evidence="17" type="ORF">SMN809_LOCUS15517</name>
    <name evidence="18" type="ORF">UXM345_LOCUS23242</name>
    <name evidence="13" type="ORF">XDN619_LOCUS15698</name>
</gene>
<dbReference type="Proteomes" id="UP000663834">
    <property type="component" value="Unassembled WGS sequence"/>
</dbReference>
<feature type="transmembrane region" description="Helical" evidence="9">
    <location>
        <begin position="103"/>
        <end position="121"/>
    </location>
</feature>
<dbReference type="Proteomes" id="UP000663824">
    <property type="component" value="Unassembled WGS sequence"/>
</dbReference>
<dbReference type="Proteomes" id="UP000681967">
    <property type="component" value="Unassembled WGS sequence"/>
</dbReference>
<dbReference type="InterPro" id="IPR017452">
    <property type="entry name" value="GPCR_Rhodpsn_7TM"/>
</dbReference>
<dbReference type="Proteomes" id="UP000663887">
    <property type="component" value="Unassembled WGS sequence"/>
</dbReference>
<feature type="transmembrane region" description="Helical" evidence="9">
    <location>
        <begin position="180"/>
        <end position="205"/>
    </location>
</feature>
<evidence type="ECO:0000256" key="7">
    <source>
        <dbReference type="ARBA" id="ARBA00023170"/>
    </source>
</evidence>
<dbReference type="SUPFAM" id="SSF81321">
    <property type="entry name" value="Family A G protein-coupled receptor-like"/>
    <property type="match status" value="1"/>
</dbReference>
<keyword evidence="2" id="KW-1003">Cell membrane</keyword>
<dbReference type="EMBL" id="CAJOBI010006702">
    <property type="protein sequence ID" value="CAF4066936.1"/>
    <property type="molecule type" value="Genomic_DNA"/>
</dbReference>
<dbReference type="PANTHER" id="PTHR24230:SF75">
    <property type="entry name" value="RELAXIN FAMILY PEPTIDE RECEPTOR 3"/>
    <property type="match status" value="1"/>
</dbReference>
<dbReference type="Proteomes" id="UP000663842">
    <property type="component" value="Unassembled WGS sequence"/>
</dbReference>
<proteinExistence type="predicted"/>
<evidence type="ECO:0000313" key="13">
    <source>
        <dbReference type="EMBL" id="CAF2086098.1"/>
    </source>
</evidence>
<evidence type="ECO:0000313" key="18">
    <source>
        <dbReference type="EMBL" id="CAF4118218.1"/>
    </source>
</evidence>
<protein>
    <recommendedName>
        <fullName evidence="10">G-protein coupled receptors family 1 profile domain-containing protein</fullName>
    </recommendedName>
</protein>
<evidence type="ECO:0000259" key="10">
    <source>
        <dbReference type="PROSITE" id="PS50262"/>
    </source>
</evidence>
<name>A0A816DKB8_9BILA</name>
<organism evidence="12 19">
    <name type="scientific">Rotaria magnacalcarata</name>
    <dbReference type="NCBI Taxonomy" id="392030"/>
    <lineage>
        <taxon>Eukaryota</taxon>
        <taxon>Metazoa</taxon>
        <taxon>Spiralia</taxon>
        <taxon>Gnathifera</taxon>
        <taxon>Rotifera</taxon>
        <taxon>Eurotatoria</taxon>
        <taxon>Bdelloidea</taxon>
        <taxon>Philodinida</taxon>
        <taxon>Philodinidae</taxon>
        <taxon>Rotaria</taxon>
    </lineage>
</organism>
<dbReference type="GO" id="GO:0008528">
    <property type="term" value="F:G protein-coupled peptide receptor activity"/>
    <property type="evidence" value="ECO:0007669"/>
    <property type="project" value="TreeGrafter"/>
</dbReference>
<feature type="domain" description="G-protein coupled receptors family 1 profile" evidence="10">
    <location>
        <begin position="40"/>
        <end position="306"/>
    </location>
</feature>
<dbReference type="EMBL" id="CAJNOW010014865">
    <property type="protein sequence ID" value="CAF1635813.1"/>
    <property type="molecule type" value="Genomic_DNA"/>
</dbReference>
<dbReference type="Proteomes" id="UP000681720">
    <property type="component" value="Unassembled WGS sequence"/>
</dbReference>
<evidence type="ECO:0000256" key="9">
    <source>
        <dbReference type="SAM" id="Phobius"/>
    </source>
</evidence>
<dbReference type="Proteomes" id="UP000676336">
    <property type="component" value="Unassembled WGS sequence"/>
</dbReference>
<keyword evidence="4 9" id="KW-1133">Transmembrane helix</keyword>
<accession>A0A816DKB8</accession>
<sequence>MSNVSVEYTTTEPLIDTLNLIQINMGRYLYPFIFSLGNIGCILNILLLTQRVYLQNSCSCYILASSITNLFIVNINILFHMLSFGFGIDPTTTSLYFCRFRQYFSHVTMLLSRIYIVLACIDRWAMTSTSVKLRSYSKVNVAKIIIPSVAIVWFTISLHIPLHHFIVNGRCMVILRDYSIFYNIYNTVLSGFLIPIVMIIFGFLIMRHVKLSRKHVNPRLTRNPILVNQQQVKVNVKSREYEILIMILVQLAVYLITCLPFPMYLLYATVTISWIKSNVQLALDRFYSNITVALNNINFSVTFYIYILTTRVFRKDLKRLFVENRLFKTYFGSRWTPTPLKTNNGTIGTIVVSMNQQNLASIQCRR</sequence>
<keyword evidence="3 9" id="KW-0812">Transmembrane</keyword>
<keyword evidence="7" id="KW-0675">Receptor</keyword>